<dbReference type="Proteomes" id="UP000292685">
    <property type="component" value="Unassembled WGS sequence"/>
</dbReference>
<dbReference type="Gene3D" id="3.40.710.10">
    <property type="entry name" value="DD-peptidase/beta-lactamase superfamily"/>
    <property type="match status" value="1"/>
</dbReference>
<dbReference type="GO" id="GO:0008658">
    <property type="term" value="F:penicillin binding"/>
    <property type="evidence" value="ECO:0007669"/>
    <property type="project" value="InterPro"/>
</dbReference>
<dbReference type="InterPro" id="IPR050515">
    <property type="entry name" value="Beta-lactam/transpept"/>
</dbReference>
<organism evidence="4 5">
    <name type="scientific">Zhihengliuella halotolerans</name>
    <dbReference type="NCBI Taxonomy" id="370736"/>
    <lineage>
        <taxon>Bacteria</taxon>
        <taxon>Bacillati</taxon>
        <taxon>Actinomycetota</taxon>
        <taxon>Actinomycetes</taxon>
        <taxon>Micrococcales</taxon>
        <taxon>Micrococcaceae</taxon>
        <taxon>Zhihengliuella</taxon>
    </lineage>
</organism>
<dbReference type="Gene3D" id="3.90.1310.10">
    <property type="entry name" value="Penicillin-binding protein 2a (Domain 2)"/>
    <property type="match status" value="1"/>
</dbReference>
<gene>
    <name evidence="4" type="ORF">EV380_2794</name>
</gene>
<dbReference type="InterPro" id="IPR001460">
    <property type="entry name" value="PCN-bd_Tpept"/>
</dbReference>
<evidence type="ECO:0000256" key="1">
    <source>
        <dbReference type="SAM" id="Phobius"/>
    </source>
</evidence>
<keyword evidence="1" id="KW-0472">Membrane</keyword>
<dbReference type="SUPFAM" id="SSF56601">
    <property type="entry name" value="beta-lactamase/transpeptidase-like"/>
    <property type="match status" value="1"/>
</dbReference>
<name>A0A4Q8AHE2_9MICC</name>
<dbReference type="OrthoDB" id="9766847at2"/>
<dbReference type="AlphaFoldDB" id="A0A4Q8AHE2"/>
<feature type="domain" description="Penicillin-binding protein transpeptidase" evidence="2">
    <location>
        <begin position="156"/>
        <end position="482"/>
    </location>
</feature>
<evidence type="ECO:0000313" key="5">
    <source>
        <dbReference type="Proteomes" id="UP000292685"/>
    </source>
</evidence>
<keyword evidence="5" id="KW-1185">Reference proteome</keyword>
<protein>
    <submittedName>
        <fullName evidence="4">Cell elongation-specific peptidoglycan D,D-transpeptidase</fullName>
    </submittedName>
</protein>
<keyword evidence="1" id="KW-0812">Transmembrane</keyword>
<sequence length="488" mass="52949">MNQAIRNVWIAVIVFFVAIMGSLSYIQFFAADELNANPLNKRQLFRDFDLARGAILVDGNPIAESVKTDGQFEYQRVYNEPELYSHLTGFYSLAHGSTHLESYLNDWLTGRGDSQVFNRMMNMISGNSQEGASVQLTIDGQLQQQIYDILPDDVPMTAIVSEVKTGDIKAMVSKPTYDTNELAVHSTSQATANMDAILGRSNLSPYINPAIGHLSAPGSTFKILDVVAALESGDYDLETEIDNPETATPKGTSRPISNFNEGICTQQKKATLHFIIGQSCNTPFVEIADSVGEDALRDVAERFGFGQQLYIPQRVATSVFPSDMDDAQLALSSIGQFDVKASALQMNMVSMGIANGGVIMKPNLIDEIIAPDLKVLEQPEPEEFSTATTKEVADQVTELMREPLKGGTAAAAQVPGLEIAAKTGTGQTGRVDANGNPTNTVNSWITGFAPADDPEYAVTIVAENIDYETGHTLTSPNMKKILEAVFNK</sequence>
<dbReference type="Pfam" id="PF00905">
    <property type="entry name" value="Transpeptidase"/>
    <property type="match status" value="1"/>
</dbReference>
<dbReference type="GO" id="GO:0071972">
    <property type="term" value="F:peptidoglycan L,D-transpeptidase activity"/>
    <property type="evidence" value="ECO:0007669"/>
    <property type="project" value="TreeGrafter"/>
</dbReference>
<feature type="transmembrane region" description="Helical" evidence="1">
    <location>
        <begin position="7"/>
        <end position="30"/>
    </location>
</feature>
<dbReference type="InterPro" id="IPR012338">
    <property type="entry name" value="Beta-lactam/transpept-like"/>
</dbReference>
<dbReference type="PANTHER" id="PTHR30627">
    <property type="entry name" value="PEPTIDOGLYCAN D,D-TRANSPEPTIDASE"/>
    <property type="match status" value="1"/>
</dbReference>
<evidence type="ECO:0000259" key="3">
    <source>
        <dbReference type="Pfam" id="PF21922"/>
    </source>
</evidence>
<reference evidence="4 5" key="1">
    <citation type="submission" date="2019-02" db="EMBL/GenBank/DDBJ databases">
        <title>Sequencing the genomes of 1000 actinobacteria strains.</title>
        <authorList>
            <person name="Klenk H.-P."/>
        </authorList>
    </citation>
    <scope>NUCLEOTIDE SEQUENCE [LARGE SCALE GENOMIC DNA]</scope>
    <source>
        <strain evidence="4 5">DSM 17364</strain>
    </source>
</reference>
<keyword evidence="1" id="KW-1133">Transmembrane helix</keyword>
<dbReference type="PANTHER" id="PTHR30627:SF24">
    <property type="entry name" value="PENICILLIN-BINDING PROTEIN 4B"/>
    <property type="match status" value="1"/>
</dbReference>
<dbReference type="RefSeq" id="WP_130451621.1">
    <property type="nucleotide sequence ID" value="NZ_SHLA01000001.1"/>
</dbReference>
<evidence type="ECO:0000313" key="4">
    <source>
        <dbReference type="EMBL" id="RZU63183.1"/>
    </source>
</evidence>
<dbReference type="InterPro" id="IPR054120">
    <property type="entry name" value="PBPA_dimer"/>
</dbReference>
<evidence type="ECO:0000259" key="2">
    <source>
        <dbReference type="Pfam" id="PF00905"/>
    </source>
</evidence>
<feature type="domain" description="Penicillin binding protein A dimerisation" evidence="3">
    <location>
        <begin position="52"/>
        <end position="134"/>
    </location>
</feature>
<comment type="caution">
    <text evidence="4">The sequence shown here is derived from an EMBL/GenBank/DDBJ whole genome shotgun (WGS) entry which is preliminary data.</text>
</comment>
<dbReference type="Pfam" id="PF21922">
    <property type="entry name" value="PBP_dimer_2"/>
    <property type="match status" value="1"/>
</dbReference>
<proteinExistence type="predicted"/>
<accession>A0A4Q8AHE2</accession>
<dbReference type="GO" id="GO:0071555">
    <property type="term" value="P:cell wall organization"/>
    <property type="evidence" value="ECO:0007669"/>
    <property type="project" value="TreeGrafter"/>
</dbReference>
<dbReference type="GO" id="GO:0005886">
    <property type="term" value="C:plasma membrane"/>
    <property type="evidence" value="ECO:0007669"/>
    <property type="project" value="TreeGrafter"/>
</dbReference>
<dbReference type="EMBL" id="SHLA01000001">
    <property type="protein sequence ID" value="RZU63183.1"/>
    <property type="molecule type" value="Genomic_DNA"/>
</dbReference>